<keyword evidence="3" id="KW-1185">Reference proteome</keyword>
<reference evidence="2 3" key="1">
    <citation type="submission" date="2018-09" db="EMBL/GenBank/DDBJ databases">
        <title>A high-quality reference genome of wild soybean provides a powerful tool to mine soybean genomes.</title>
        <authorList>
            <person name="Xie M."/>
            <person name="Chung C.Y.L."/>
            <person name="Li M.-W."/>
            <person name="Wong F.-L."/>
            <person name="Chan T.-F."/>
            <person name="Lam H.-M."/>
        </authorList>
    </citation>
    <scope>NUCLEOTIDE SEQUENCE [LARGE SCALE GENOMIC DNA]</scope>
    <source>
        <strain evidence="3">cv. W05</strain>
        <tissue evidence="2">Hypocotyl of etiolated seedlings</tissue>
    </source>
</reference>
<dbReference type="Proteomes" id="UP000289340">
    <property type="component" value="Chromosome 15"/>
</dbReference>
<name>A0A445GP00_GLYSO</name>
<evidence type="ECO:0000313" key="3">
    <source>
        <dbReference type="Proteomes" id="UP000289340"/>
    </source>
</evidence>
<accession>A0A445GP00</accession>
<proteinExistence type="predicted"/>
<dbReference type="EMBL" id="QZWG01000015">
    <property type="protein sequence ID" value="RZB62948.1"/>
    <property type="molecule type" value="Genomic_DNA"/>
</dbReference>
<dbReference type="AlphaFoldDB" id="A0A445GP00"/>
<dbReference type="PANTHER" id="PTHR47718:SF15">
    <property type="entry name" value="PROTEIN FAR1-RELATED SEQUENCE 5-LIKE"/>
    <property type="match status" value="1"/>
</dbReference>
<evidence type="ECO:0000313" key="2">
    <source>
        <dbReference type="EMBL" id="RZB62948.1"/>
    </source>
</evidence>
<sequence>MNHVHLFPAYRGLMDVDKAQADSLCRYGVKTCHIMGYIVGQKGGYDALGFTREDLYNYFDSLIHAQIKDGDIVASLSYLDEMPDTDPMLYGKFTTTTNDETTETYKWVLKAFLEAMGNKHLKVVVTDGNGATREAIRKPYTRFSPRRHLKIFGLRSLRSMDLWGNKWVSKTYENRSSWVAAYFRDRLCKVAAKKKVDYNEVMEDILKLTIKYEKLGEHASTQNSSSKCFCDPTMIKTKGAPKKRDSCKKRSRHCSNCNSTKHNARMCPQCDGTNDKSKGKEKVSDKEKFNRKHKKAKKMTQNSDHPMISPTQPMVQPKVPPMQIPTYVNSNQGPFSLPNYGGVPVFPHNTQVLILSQVPQDYHGQSVGNNYTSYFGLLQEVVKNVPPSPSLSHPDHGMKWRGASLGRFIDTEGFVATESLLGSAAIGGAW</sequence>
<gene>
    <name evidence="2" type="ORF">D0Y65_039901</name>
</gene>
<feature type="region of interest" description="Disordered" evidence="1">
    <location>
        <begin position="240"/>
        <end position="316"/>
    </location>
</feature>
<dbReference type="PANTHER" id="PTHR47718">
    <property type="entry name" value="OS01G0519700 PROTEIN"/>
    <property type="match status" value="1"/>
</dbReference>
<feature type="compositionally biased region" description="Basic residues" evidence="1">
    <location>
        <begin position="240"/>
        <end position="253"/>
    </location>
</feature>
<organism evidence="2 3">
    <name type="scientific">Glycine soja</name>
    <name type="common">Wild soybean</name>
    <dbReference type="NCBI Taxonomy" id="3848"/>
    <lineage>
        <taxon>Eukaryota</taxon>
        <taxon>Viridiplantae</taxon>
        <taxon>Streptophyta</taxon>
        <taxon>Embryophyta</taxon>
        <taxon>Tracheophyta</taxon>
        <taxon>Spermatophyta</taxon>
        <taxon>Magnoliopsida</taxon>
        <taxon>eudicotyledons</taxon>
        <taxon>Gunneridae</taxon>
        <taxon>Pentapetalae</taxon>
        <taxon>rosids</taxon>
        <taxon>fabids</taxon>
        <taxon>Fabales</taxon>
        <taxon>Fabaceae</taxon>
        <taxon>Papilionoideae</taxon>
        <taxon>50 kb inversion clade</taxon>
        <taxon>NPAAA clade</taxon>
        <taxon>indigoferoid/millettioid clade</taxon>
        <taxon>Phaseoleae</taxon>
        <taxon>Glycine</taxon>
        <taxon>Glycine subgen. Soja</taxon>
    </lineage>
</organism>
<feature type="compositionally biased region" description="Basic and acidic residues" evidence="1">
    <location>
        <begin position="273"/>
        <end position="288"/>
    </location>
</feature>
<comment type="caution">
    <text evidence="2">The sequence shown here is derived from an EMBL/GenBank/DDBJ whole genome shotgun (WGS) entry which is preliminary data.</text>
</comment>
<evidence type="ECO:0000256" key="1">
    <source>
        <dbReference type="SAM" id="MobiDB-lite"/>
    </source>
</evidence>
<feature type="compositionally biased region" description="Basic residues" evidence="1">
    <location>
        <begin position="289"/>
        <end position="298"/>
    </location>
</feature>
<evidence type="ECO:0008006" key="4">
    <source>
        <dbReference type="Google" id="ProtNLM"/>
    </source>
</evidence>
<protein>
    <recommendedName>
        <fullName evidence="4">Protein FAR1-RELATED SEQUENCE</fullName>
    </recommendedName>
</protein>